<organism evidence="2 3">
    <name type="scientific">Clarias magur</name>
    <name type="common">Asian catfish</name>
    <name type="synonym">Macropteronotus magur</name>
    <dbReference type="NCBI Taxonomy" id="1594786"/>
    <lineage>
        <taxon>Eukaryota</taxon>
        <taxon>Metazoa</taxon>
        <taxon>Chordata</taxon>
        <taxon>Craniata</taxon>
        <taxon>Vertebrata</taxon>
        <taxon>Euteleostomi</taxon>
        <taxon>Actinopterygii</taxon>
        <taxon>Neopterygii</taxon>
        <taxon>Teleostei</taxon>
        <taxon>Ostariophysi</taxon>
        <taxon>Siluriformes</taxon>
        <taxon>Clariidae</taxon>
        <taxon>Clarias</taxon>
    </lineage>
</organism>
<accession>A0A8J4TU01</accession>
<keyword evidence="3" id="KW-1185">Reference proteome</keyword>
<name>A0A8J4TU01_CLAMG</name>
<dbReference type="EMBL" id="QNUK01000378">
    <property type="protein sequence ID" value="KAF5894383.1"/>
    <property type="molecule type" value="Genomic_DNA"/>
</dbReference>
<dbReference type="AlphaFoldDB" id="A0A8J4TU01"/>
<gene>
    <name evidence="2" type="ORF">DAT39_015920</name>
</gene>
<dbReference type="Proteomes" id="UP000727407">
    <property type="component" value="Unassembled WGS sequence"/>
</dbReference>
<evidence type="ECO:0000313" key="2">
    <source>
        <dbReference type="EMBL" id="KAF5894383.1"/>
    </source>
</evidence>
<evidence type="ECO:0000256" key="1">
    <source>
        <dbReference type="SAM" id="MobiDB-lite"/>
    </source>
</evidence>
<evidence type="ECO:0000313" key="3">
    <source>
        <dbReference type="Proteomes" id="UP000727407"/>
    </source>
</evidence>
<reference evidence="2" key="1">
    <citation type="submission" date="2020-07" db="EMBL/GenBank/DDBJ databases">
        <title>Clarias magur genome sequencing, assembly and annotation.</title>
        <authorList>
            <person name="Kushwaha B."/>
            <person name="Kumar R."/>
            <person name="Das P."/>
            <person name="Joshi C.G."/>
            <person name="Kumar D."/>
            <person name="Nagpure N.S."/>
            <person name="Pandey M."/>
            <person name="Agarwal S."/>
            <person name="Srivastava S."/>
            <person name="Singh M."/>
            <person name="Sahoo L."/>
            <person name="Jayasankar P."/>
            <person name="Meher P.K."/>
            <person name="Koringa P.G."/>
            <person name="Iquebal M.A."/>
            <person name="Das S.P."/>
            <person name="Bit A."/>
            <person name="Patnaik S."/>
            <person name="Patel N."/>
            <person name="Shah T.M."/>
            <person name="Hinsu A."/>
            <person name="Jena J.K."/>
        </authorList>
    </citation>
    <scope>NUCLEOTIDE SEQUENCE</scope>
    <source>
        <strain evidence="2">CIFAMagur01</strain>
        <tissue evidence="2">Testis</tissue>
    </source>
</reference>
<protein>
    <submittedName>
        <fullName evidence="2">Uncharacterized protein</fullName>
    </submittedName>
</protein>
<sequence>MRLRQPGDGAALRSDVSASRSETEEHVAPRFKGRLLSSAPFLSVPLISSVSLSFLLSDLTHSTRCMTDRSRTREEQIKPRDSSHVTER</sequence>
<comment type="caution">
    <text evidence="2">The sequence shown here is derived from an EMBL/GenBank/DDBJ whole genome shotgun (WGS) entry which is preliminary data.</text>
</comment>
<feature type="region of interest" description="Disordered" evidence="1">
    <location>
        <begin position="66"/>
        <end position="88"/>
    </location>
</feature>
<proteinExistence type="predicted"/>
<feature type="region of interest" description="Disordered" evidence="1">
    <location>
        <begin position="1"/>
        <end position="28"/>
    </location>
</feature>